<reference evidence="1" key="1">
    <citation type="submission" date="2020-10" db="EMBL/GenBank/DDBJ databases">
        <title>Ca. Dormibacterota MAGs.</title>
        <authorList>
            <person name="Montgomery K."/>
        </authorList>
    </citation>
    <scope>NUCLEOTIDE SEQUENCE [LARGE SCALE GENOMIC DNA]</scope>
    <source>
        <strain evidence="1">SC8812_S17_10</strain>
    </source>
</reference>
<accession>A0A934JYX9</accession>
<protein>
    <submittedName>
        <fullName evidence="1">Uncharacterized protein</fullName>
    </submittedName>
</protein>
<dbReference type="RefSeq" id="WP_338199728.1">
    <property type="nucleotide sequence ID" value="NZ_JAEKNR010000061.1"/>
</dbReference>
<evidence type="ECO:0000313" key="1">
    <source>
        <dbReference type="EMBL" id="MBJ7597477.1"/>
    </source>
</evidence>
<proteinExistence type="predicted"/>
<gene>
    <name evidence="1" type="ORF">JF922_05250</name>
</gene>
<sequence>MWLVCSQRCGGSLFRALFAELDVDASGDYQGHQVLQPGYACLNCGAPALDLGDVASAMAEDDEEELAPTAVDVLCPVCETLVSVVPGEECPNCGAPLEVPSP</sequence>
<organism evidence="1 2">
    <name type="scientific">Candidatus Nephthysia bennettiae</name>
    <dbReference type="NCBI Taxonomy" id="3127016"/>
    <lineage>
        <taxon>Bacteria</taxon>
        <taxon>Bacillati</taxon>
        <taxon>Candidatus Dormiibacterota</taxon>
        <taxon>Candidatus Dormibacteria</taxon>
        <taxon>Candidatus Dormibacterales</taxon>
        <taxon>Candidatus Dormibacteraceae</taxon>
        <taxon>Candidatus Nephthysia</taxon>
    </lineage>
</organism>
<comment type="caution">
    <text evidence="1">The sequence shown here is derived from an EMBL/GenBank/DDBJ whole genome shotgun (WGS) entry which is preliminary data.</text>
</comment>
<dbReference type="EMBL" id="JAEKNR010000061">
    <property type="protein sequence ID" value="MBJ7597477.1"/>
    <property type="molecule type" value="Genomic_DNA"/>
</dbReference>
<name>A0A934JYX9_9BACT</name>
<evidence type="ECO:0000313" key="2">
    <source>
        <dbReference type="Proteomes" id="UP000612893"/>
    </source>
</evidence>
<keyword evidence="2" id="KW-1185">Reference proteome</keyword>
<dbReference type="AlphaFoldDB" id="A0A934JYX9"/>
<dbReference type="Proteomes" id="UP000612893">
    <property type="component" value="Unassembled WGS sequence"/>
</dbReference>